<accession>A0A6G4WLY8</accession>
<evidence type="ECO:0000313" key="3">
    <source>
        <dbReference type="Proteomes" id="UP001642900"/>
    </source>
</evidence>
<dbReference type="RefSeq" id="WP_165033555.1">
    <property type="nucleotide sequence ID" value="NZ_JAAKZF010000084.1"/>
</dbReference>
<dbReference type="AlphaFoldDB" id="A0A6G4WLY8"/>
<sequence>MSLQAAEKSTTVETQIAESMTNVADRRDQADRHQPSVECGEVHRLALQLRVLSISESMGDHDSEVMD</sequence>
<keyword evidence="3" id="KW-1185">Reference proteome</keyword>
<comment type="caution">
    <text evidence="2">The sequence shown here is derived from an EMBL/GenBank/DDBJ whole genome shotgun (WGS) entry which is preliminary data.</text>
</comment>
<feature type="non-terminal residue" evidence="2">
    <location>
        <position position="67"/>
    </location>
</feature>
<organism evidence="2 3">
    <name type="scientific">Allomesorhizobium camelthorni</name>
    <dbReference type="NCBI Taxonomy" id="475069"/>
    <lineage>
        <taxon>Bacteria</taxon>
        <taxon>Pseudomonadati</taxon>
        <taxon>Pseudomonadota</taxon>
        <taxon>Alphaproteobacteria</taxon>
        <taxon>Hyphomicrobiales</taxon>
        <taxon>Phyllobacteriaceae</taxon>
        <taxon>Allomesorhizobium</taxon>
    </lineage>
</organism>
<dbReference type="Proteomes" id="UP001642900">
    <property type="component" value="Unassembled WGS sequence"/>
</dbReference>
<feature type="compositionally biased region" description="Polar residues" evidence="1">
    <location>
        <begin position="1"/>
        <end position="22"/>
    </location>
</feature>
<dbReference type="EMBL" id="JAAKZF010000084">
    <property type="protein sequence ID" value="NGO55203.1"/>
    <property type="molecule type" value="Genomic_DNA"/>
</dbReference>
<protein>
    <submittedName>
        <fullName evidence="2">Uncharacterized protein</fullName>
    </submittedName>
</protein>
<proteinExistence type="predicted"/>
<name>A0A6G4WLY8_9HYPH</name>
<feature type="region of interest" description="Disordered" evidence="1">
    <location>
        <begin position="1"/>
        <end position="37"/>
    </location>
</feature>
<feature type="compositionally biased region" description="Basic and acidic residues" evidence="1">
    <location>
        <begin position="24"/>
        <end position="37"/>
    </location>
</feature>
<gene>
    <name evidence="2" type="ORF">G6N73_29690</name>
</gene>
<evidence type="ECO:0000256" key="1">
    <source>
        <dbReference type="SAM" id="MobiDB-lite"/>
    </source>
</evidence>
<reference evidence="2 3" key="1">
    <citation type="submission" date="2020-02" db="EMBL/GenBank/DDBJ databases">
        <title>Genome sequence of strain CCNWXJ40-4.</title>
        <authorList>
            <person name="Gao J."/>
            <person name="Sun J."/>
        </authorList>
    </citation>
    <scope>NUCLEOTIDE SEQUENCE [LARGE SCALE GENOMIC DNA]</scope>
    <source>
        <strain evidence="2 3">CCNWXJ 40-4</strain>
    </source>
</reference>
<evidence type="ECO:0000313" key="2">
    <source>
        <dbReference type="EMBL" id="NGO55203.1"/>
    </source>
</evidence>